<accession>A0A2P5DL15</accession>
<dbReference type="STRING" id="3476.A0A2P5DL15"/>
<dbReference type="SUPFAM" id="SSF50630">
    <property type="entry name" value="Acid proteases"/>
    <property type="match status" value="1"/>
</dbReference>
<evidence type="ECO:0000313" key="5">
    <source>
        <dbReference type="Proteomes" id="UP000237105"/>
    </source>
</evidence>
<gene>
    <name evidence="4" type="ORF">PanWU01x14_054880</name>
</gene>
<dbReference type="PANTHER" id="PTHR47967">
    <property type="entry name" value="OS07G0603500 PROTEIN-RELATED"/>
    <property type="match status" value="1"/>
</dbReference>
<dbReference type="PROSITE" id="PS51767">
    <property type="entry name" value="PEPTIDASE_A1"/>
    <property type="match status" value="1"/>
</dbReference>
<comment type="caution">
    <text evidence="4">The sequence shown here is derived from an EMBL/GenBank/DDBJ whole genome shotgun (WGS) entry which is preliminary data.</text>
</comment>
<dbReference type="InterPro" id="IPR032799">
    <property type="entry name" value="TAXi_C"/>
</dbReference>
<dbReference type="OrthoDB" id="1072226at2759"/>
<name>A0A2P5DL15_PARAD</name>
<dbReference type="InterPro" id="IPR021109">
    <property type="entry name" value="Peptidase_aspartic_dom_sf"/>
</dbReference>
<dbReference type="Proteomes" id="UP000237105">
    <property type="component" value="Unassembled WGS sequence"/>
</dbReference>
<dbReference type="GO" id="GO:0005576">
    <property type="term" value="C:extracellular region"/>
    <property type="evidence" value="ECO:0007669"/>
    <property type="project" value="TreeGrafter"/>
</dbReference>
<feature type="domain" description="Peptidase A1" evidence="3">
    <location>
        <begin position="1"/>
        <end position="176"/>
    </location>
</feature>
<dbReference type="GO" id="GO:0008233">
    <property type="term" value="F:peptidase activity"/>
    <property type="evidence" value="ECO:0007669"/>
    <property type="project" value="UniProtKB-KW"/>
</dbReference>
<dbReference type="Gene3D" id="2.40.70.10">
    <property type="entry name" value="Acid Proteases"/>
    <property type="match status" value="1"/>
</dbReference>
<keyword evidence="5" id="KW-1185">Reference proteome</keyword>
<evidence type="ECO:0000259" key="3">
    <source>
        <dbReference type="PROSITE" id="PS51767"/>
    </source>
</evidence>
<keyword evidence="1" id="KW-0645">Protease</keyword>
<dbReference type="PANTHER" id="PTHR47967:SF117">
    <property type="entry name" value="PEPTIDASE A1 DOMAIN-CONTAINING PROTEIN"/>
    <property type="match status" value="1"/>
</dbReference>
<evidence type="ECO:0000256" key="1">
    <source>
        <dbReference type="ARBA" id="ARBA00022670"/>
    </source>
</evidence>
<dbReference type="GO" id="GO:0006508">
    <property type="term" value="P:proteolysis"/>
    <property type="evidence" value="ECO:0007669"/>
    <property type="project" value="UniProtKB-KW"/>
</dbReference>
<sequence length="181" mass="20259">MLALANDKAGSKRHRWCLVFPSSISSDDKRLNINPYVFRLKRDFKGGFVVDVGTPYSHLVDSAYKILRQEMVQYIAQRHTGLRPIQRGMGAFDLCYNLTMTPPPGGYVFPSLTYHLRGADFVMKPNVVFESFGTVRCLAMLVINDDGPTILGALQQTNYRFLFDASSLSTTSMSFAPETCA</sequence>
<organism evidence="4 5">
    <name type="scientific">Parasponia andersonii</name>
    <name type="common">Sponia andersonii</name>
    <dbReference type="NCBI Taxonomy" id="3476"/>
    <lineage>
        <taxon>Eukaryota</taxon>
        <taxon>Viridiplantae</taxon>
        <taxon>Streptophyta</taxon>
        <taxon>Embryophyta</taxon>
        <taxon>Tracheophyta</taxon>
        <taxon>Spermatophyta</taxon>
        <taxon>Magnoliopsida</taxon>
        <taxon>eudicotyledons</taxon>
        <taxon>Gunneridae</taxon>
        <taxon>Pentapetalae</taxon>
        <taxon>rosids</taxon>
        <taxon>fabids</taxon>
        <taxon>Rosales</taxon>
        <taxon>Cannabaceae</taxon>
        <taxon>Parasponia</taxon>
    </lineage>
</organism>
<dbReference type="AlphaFoldDB" id="A0A2P5DL15"/>
<protein>
    <submittedName>
        <fullName evidence="4">Aspartic peptidase</fullName>
    </submittedName>
</protein>
<reference evidence="5" key="1">
    <citation type="submission" date="2016-06" db="EMBL/GenBank/DDBJ databases">
        <title>Parallel loss of symbiosis genes in relatives of nitrogen-fixing non-legume Parasponia.</title>
        <authorList>
            <person name="Van Velzen R."/>
            <person name="Holmer R."/>
            <person name="Bu F."/>
            <person name="Rutten L."/>
            <person name="Van Zeijl A."/>
            <person name="Liu W."/>
            <person name="Santuari L."/>
            <person name="Cao Q."/>
            <person name="Sharma T."/>
            <person name="Shen D."/>
            <person name="Roswanjaya Y."/>
            <person name="Wardhani T."/>
            <person name="Kalhor M.S."/>
            <person name="Jansen J."/>
            <person name="Van den Hoogen J."/>
            <person name="Gungor B."/>
            <person name="Hartog M."/>
            <person name="Hontelez J."/>
            <person name="Verver J."/>
            <person name="Yang W.-C."/>
            <person name="Schijlen E."/>
            <person name="Repin R."/>
            <person name="Schilthuizen M."/>
            <person name="Schranz E."/>
            <person name="Heidstra R."/>
            <person name="Miyata K."/>
            <person name="Fedorova E."/>
            <person name="Kohlen W."/>
            <person name="Bisseling T."/>
            <person name="Smit S."/>
            <person name="Geurts R."/>
        </authorList>
    </citation>
    <scope>NUCLEOTIDE SEQUENCE [LARGE SCALE GENOMIC DNA]</scope>
    <source>
        <strain evidence="5">cv. WU1-14</strain>
    </source>
</reference>
<dbReference type="InterPro" id="IPR033121">
    <property type="entry name" value="PEPTIDASE_A1"/>
</dbReference>
<dbReference type="Pfam" id="PF14541">
    <property type="entry name" value="TAXi_C"/>
    <property type="match status" value="1"/>
</dbReference>
<evidence type="ECO:0000313" key="4">
    <source>
        <dbReference type="EMBL" id="PON73938.1"/>
    </source>
</evidence>
<dbReference type="InterPro" id="IPR051708">
    <property type="entry name" value="Plant_Aspart_Prot_A1"/>
</dbReference>
<dbReference type="EMBL" id="JXTB01000031">
    <property type="protein sequence ID" value="PON73938.1"/>
    <property type="molecule type" value="Genomic_DNA"/>
</dbReference>
<evidence type="ECO:0000256" key="2">
    <source>
        <dbReference type="ARBA" id="ARBA00022801"/>
    </source>
</evidence>
<keyword evidence="2" id="KW-0378">Hydrolase</keyword>
<proteinExistence type="predicted"/>